<keyword evidence="1" id="KW-0812">Transmembrane</keyword>
<accession>A0AAD0P179</accession>
<evidence type="ECO:0000256" key="1">
    <source>
        <dbReference type="SAM" id="Phobius"/>
    </source>
</evidence>
<keyword evidence="1" id="KW-0472">Membrane</keyword>
<sequence length="164" mass="19490">MRKTTITILSFTVLFLFIFVGYMLRNNSINYYETWKINWGLSLSKPTESKVIFESPPSFHGDGESFYVLDYDEKQFKEIKDAAFWHPLNVESIAPIKERISSFKDSVIAIHPNEKEKYEKLFQANPIELEERGLYYYKKKDDGSYCIVILNVELQRIYMLEWTQ</sequence>
<evidence type="ECO:0000313" key="3">
    <source>
        <dbReference type="Proteomes" id="UP000249163"/>
    </source>
</evidence>
<dbReference type="Proteomes" id="UP000249163">
    <property type="component" value="Chromosome"/>
</dbReference>
<reference evidence="2 3" key="1">
    <citation type="submission" date="2017-06" db="EMBL/GenBank/DDBJ databases">
        <title>Complete genome sequence of Paenibacillus odorifer CBA7130.</title>
        <authorList>
            <person name="Nam Y.-D."/>
            <person name="Kang J."/>
            <person name="Chung W.-H."/>
        </authorList>
    </citation>
    <scope>NUCLEOTIDE SEQUENCE [LARGE SCALE GENOMIC DNA]</scope>
    <source>
        <strain evidence="2 3">CBA7130</strain>
    </source>
</reference>
<name>A0AAD0P179_9BACL</name>
<gene>
    <name evidence="2" type="ORF">CD191_13510</name>
</gene>
<protein>
    <submittedName>
        <fullName evidence="2">Uncharacterized protein</fullName>
    </submittedName>
</protein>
<feature type="transmembrane region" description="Helical" evidence="1">
    <location>
        <begin position="6"/>
        <end position="24"/>
    </location>
</feature>
<keyword evidence="1" id="KW-1133">Transmembrane helix</keyword>
<organism evidence="2 3">
    <name type="scientific">Paenibacillus odorifer</name>
    <dbReference type="NCBI Taxonomy" id="189426"/>
    <lineage>
        <taxon>Bacteria</taxon>
        <taxon>Bacillati</taxon>
        <taxon>Bacillota</taxon>
        <taxon>Bacilli</taxon>
        <taxon>Bacillales</taxon>
        <taxon>Paenibacillaceae</taxon>
        <taxon>Paenibacillus</taxon>
    </lineage>
</organism>
<dbReference type="EMBL" id="CP021965">
    <property type="protein sequence ID" value="AWV33552.1"/>
    <property type="molecule type" value="Genomic_DNA"/>
</dbReference>
<evidence type="ECO:0000313" key="2">
    <source>
        <dbReference type="EMBL" id="AWV33552.1"/>
    </source>
</evidence>
<proteinExistence type="predicted"/>
<dbReference type="RefSeq" id="WP_111503877.1">
    <property type="nucleotide sequence ID" value="NZ_CP021965.1"/>
</dbReference>
<dbReference type="AlphaFoldDB" id="A0AAD0P179"/>